<organism evidence="3 4">
    <name type="scientific">Nocardioides renjunii</name>
    <dbReference type="NCBI Taxonomy" id="3095075"/>
    <lineage>
        <taxon>Bacteria</taxon>
        <taxon>Bacillati</taxon>
        <taxon>Actinomycetota</taxon>
        <taxon>Actinomycetes</taxon>
        <taxon>Propionibacteriales</taxon>
        <taxon>Nocardioidaceae</taxon>
        <taxon>Nocardioides</taxon>
    </lineage>
</organism>
<feature type="transmembrane region" description="Helical" evidence="1">
    <location>
        <begin position="107"/>
        <end position="140"/>
    </location>
</feature>
<keyword evidence="1" id="KW-1133">Transmembrane helix</keyword>
<keyword evidence="4" id="KW-1185">Reference proteome</keyword>
<keyword evidence="1" id="KW-0472">Membrane</keyword>
<dbReference type="InterPro" id="IPR009936">
    <property type="entry name" value="DUF1468"/>
</dbReference>
<feature type="domain" description="DUF1468" evidence="2">
    <location>
        <begin position="42"/>
        <end position="175"/>
    </location>
</feature>
<evidence type="ECO:0000313" key="3">
    <source>
        <dbReference type="EMBL" id="MDZ5660949.1"/>
    </source>
</evidence>
<evidence type="ECO:0000256" key="1">
    <source>
        <dbReference type="SAM" id="Phobius"/>
    </source>
</evidence>
<protein>
    <submittedName>
        <fullName evidence="3">Tripartite tricarboxylate transporter TctB family protein</fullName>
    </submittedName>
</protein>
<feature type="transmembrane region" description="Helical" evidence="1">
    <location>
        <begin position="41"/>
        <end position="61"/>
    </location>
</feature>
<proteinExistence type="predicted"/>
<evidence type="ECO:0000313" key="4">
    <source>
        <dbReference type="Proteomes" id="UP001291999"/>
    </source>
</evidence>
<dbReference type="Pfam" id="PF07331">
    <property type="entry name" value="TctB"/>
    <property type="match status" value="1"/>
</dbReference>
<evidence type="ECO:0000259" key="2">
    <source>
        <dbReference type="Pfam" id="PF07331"/>
    </source>
</evidence>
<feature type="transmembrane region" description="Helical" evidence="1">
    <location>
        <begin position="73"/>
        <end position="95"/>
    </location>
</feature>
<gene>
    <name evidence="3" type="ORF">SFC79_04165</name>
</gene>
<reference evidence="3 4" key="1">
    <citation type="submission" date="2023-11" db="EMBL/GenBank/DDBJ databases">
        <title>Novel species in genus Nocardioides.</title>
        <authorList>
            <person name="Zhou H."/>
        </authorList>
    </citation>
    <scope>NUCLEOTIDE SEQUENCE [LARGE SCALE GENOMIC DNA]</scope>
    <source>
        <strain evidence="3 4">S-58</strain>
    </source>
</reference>
<feature type="transmembrane region" description="Helical" evidence="1">
    <location>
        <begin position="152"/>
        <end position="170"/>
    </location>
</feature>
<dbReference type="Proteomes" id="UP001291999">
    <property type="component" value="Unassembled WGS sequence"/>
</dbReference>
<dbReference type="EMBL" id="JAXQPW010000001">
    <property type="protein sequence ID" value="MDZ5660949.1"/>
    <property type="molecule type" value="Genomic_DNA"/>
</dbReference>
<comment type="caution">
    <text evidence="3">The sequence shown here is derived from an EMBL/GenBank/DDBJ whole genome shotgun (WGS) entry which is preliminary data.</text>
</comment>
<sequence length="178" mass="18946">MSDERTTPRAGEGDILAELEAEVAHELEEHRPPAGGPAYQVVAALVTLAIGLVGAVLAQGYGLGSLERPGPGLWPMVVSVVIVVLSLTLLLVGRGLRDSERFSRASVLPLVGVATFIALAFLIPTLGFEIPAFLLCVVWLRFLGGESWRSTLAVSLGTVAAFYALFLYGLRIPLPHLF</sequence>
<keyword evidence="1" id="KW-0812">Transmembrane</keyword>
<dbReference type="RefSeq" id="WP_172267232.1">
    <property type="nucleotide sequence ID" value="NZ_JAXQPW010000001.1"/>
</dbReference>
<accession>A0ABU5K7X5</accession>
<name>A0ABU5K7X5_9ACTN</name>